<sequence>MVFVLVGVFSISSTSAFAMNSKGHANIAFHTDANTYTKTATTIDVYGICNSNGVSVELYRKGNNKAIKINDVYKGFNYNKVTGGFSYKTSFSLKGLPAGQYDVCVYGSWGWKDYRAELQHYLTVQR</sequence>
<evidence type="ECO:0000313" key="1">
    <source>
        <dbReference type="EMBL" id="MBC2165919.1"/>
    </source>
</evidence>
<reference evidence="1 2" key="1">
    <citation type="submission" date="2020-03" db="EMBL/GenBank/DDBJ databases">
        <title>Soil Listeria distribution.</title>
        <authorList>
            <person name="Liao J."/>
            <person name="Wiedmann M."/>
        </authorList>
    </citation>
    <scope>NUCLEOTIDE SEQUENCE [LARGE SCALE GENOMIC DNA]</scope>
    <source>
        <strain evidence="1 2">FSL L7-0245</strain>
    </source>
</reference>
<protein>
    <submittedName>
        <fullName evidence="1">Uncharacterized protein</fullName>
    </submittedName>
</protein>
<dbReference type="Proteomes" id="UP000519573">
    <property type="component" value="Unassembled WGS sequence"/>
</dbReference>
<gene>
    <name evidence="1" type="ORF">HCB26_04995</name>
</gene>
<accession>A0A7X0YYG5</accession>
<proteinExistence type="predicted"/>
<comment type="caution">
    <text evidence="1">The sequence shown here is derived from an EMBL/GenBank/DDBJ whole genome shotgun (WGS) entry which is preliminary data.</text>
</comment>
<dbReference type="EMBL" id="JAARYH010000002">
    <property type="protein sequence ID" value="MBC2165919.1"/>
    <property type="molecule type" value="Genomic_DNA"/>
</dbReference>
<dbReference type="AlphaFoldDB" id="A0A7X0YYG5"/>
<evidence type="ECO:0000313" key="2">
    <source>
        <dbReference type="Proteomes" id="UP000519573"/>
    </source>
</evidence>
<organism evidence="1 2">
    <name type="scientific">Listeria booriae</name>
    <dbReference type="NCBI Taxonomy" id="1552123"/>
    <lineage>
        <taxon>Bacteria</taxon>
        <taxon>Bacillati</taxon>
        <taxon>Bacillota</taxon>
        <taxon>Bacilli</taxon>
        <taxon>Bacillales</taxon>
        <taxon>Listeriaceae</taxon>
        <taxon>Listeria</taxon>
    </lineage>
</organism>
<name>A0A7X0YYG5_9LIST</name>